<evidence type="ECO:0000313" key="2">
    <source>
        <dbReference type="EMBL" id="SDK42527.1"/>
    </source>
</evidence>
<keyword evidence="1" id="KW-0812">Transmembrane</keyword>
<evidence type="ECO:0000256" key="1">
    <source>
        <dbReference type="SAM" id="Phobius"/>
    </source>
</evidence>
<accession>A0ABY0QH92</accession>
<feature type="transmembrane region" description="Helical" evidence="1">
    <location>
        <begin position="16"/>
        <end position="49"/>
    </location>
</feature>
<evidence type="ECO:0000313" key="3">
    <source>
        <dbReference type="Proteomes" id="UP000198803"/>
    </source>
</evidence>
<dbReference type="Proteomes" id="UP000198803">
    <property type="component" value="Chromosome I"/>
</dbReference>
<keyword evidence="1" id="KW-0472">Membrane</keyword>
<protein>
    <submittedName>
        <fullName evidence="2">Uncharacterized protein</fullName>
    </submittedName>
</protein>
<gene>
    <name evidence="2" type="ORF">SAMN05444163_8079</name>
</gene>
<organism evidence="2 3">
    <name type="scientific">Bradyrhizobium ottawaense</name>
    <dbReference type="NCBI Taxonomy" id="931866"/>
    <lineage>
        <taxon>Bacteria</taxon>
        <taxon>Pseudomonadati</taxon>
        <taxon>Pseudomonadota</taxon>
        <taxon>Alphaproteobacteria</taxon>
        <taxon>Hyphomicrobiales</taxon>
        <taxon>Nitrobacteraceae</taxon>
        <taxon>Bradyrhizobium</taxon>
    </lineage>
</organism>
<keyword evidence="3" id="KW-1185">Reference proteome</keyword>
<proteinExistence type="predicted"/>
<sequence>MTEIDKPKDELKVGRAVAFLGFVGLVQAAAGLFCLTLMYGVVVIIFRYAFHVELWNPFR</sequence>
<dbReference type="RefSeq" id="WP_091977215.1">
    <property type="nucleotide sequence ID" value="NZ_LT629693.1"/>
</dbReference>
<dbReference type="EMBL" id="LT629693">
    <property type="protein sequence ID" value="SDK42527.1"/>
    <property type="molecule type" value="Genomic_DNA"/>
</dbReference>
<reference evidence="2 3" key="1">
    <citation type="submission" date="2016-10" db="EMBL/GenBank/DDBJ databases">
        <authorList>
            <person name="Varghese N."/>
            <person name="Submissions S."/>
        </authorList>
    </citation>
    <scope>NUCLEOTIDE SEQUENCE [LARGE SCALE GENOMIC DNA]</scope>
    <source>
        <strain evidence="2 3">GAS524</strain>
    </source>
</reference>
<name>A0ABY0QH92_9BRAD</name>
<keyword evidence="1" id="KW-1133">Transmembrane helix</keyword>